<dbReference type="EMBL" id="CP020370">
    <property type="protein sequence ID" value="AUB83271.1"/>
    <property type="molecule type" value="Genomic_DNA"/>
</dbReference>
<name>A0A2K8UDV2_9GAMM</name>
<proteinExistence type="predicted"/>
<evidence type="ECO:0000313" key="1">
    <source>
        <dbReference type="EMBL" id="AUB83271.1"/>
    </source>
</evidence>
<protein>
    <recommendedName>
        <fullName evidence="3">Ribbon-helix-helix protein CopG domain-containing protein</fullName>
    </recommendedName>
</protein>
<evidence type="ECO:0000313" key="2">
    <source>
        <dbReference type="Proteomes" id="UP000232638"/>
    </source>
</evidence>
<dbReference type="KEGG" id="tsy:THSYN_21540"/>
<keyword evidence="2" id="KW-1185">Reference proteome</keyword>
<accession>A0A2K8UDV2</accession>
<gene>
    <name evidence="1" type="ORF">THSYN_21540</name>
</gene>
<organism evidence="1 2">
    <name type="scientific">Candidatus Thiodictyon syntrophicum</name>
    <dbReference type="NCBI Taxonomy" id="1166950"/>
    <lineage>
        <taxon>Bacteria</taxon>
        <taxon>Pseudomonadati</taxon>
        <taxon>Pseudomonadota</taxon>
        <taxon>Gammaproteobacteria</taxon>
        <taxon>Chromatiales</taxon>
        <taxon>Chromatiaceae</taxon>
        <taxon>Thiodictyon</taxon>
    </lineage>
</organism>
<evidence type="ECO:0008006" key="3">
    <source>
        <dbReference type="Google" id="ProtNLM"/>
    </source>
</evidence>
<dbReference type="Proteomes" id="UP000232638">
    <property type="component" value="Chromosome"/>
</dbReference>
<sequence length="97" mass="11223">MLHYRYPVKFEGQHMPSVRIDEETQRRLNEVCRRHGCSKSDAVKRSLDAWLTSPEPMPDDAYVLGADLFDLGGAAEPPTDPLRRQIWERLHAKYRSG</sequence>
<reference evidence="1 2" key="1">
    <citation type="submission" date="2017-03" db="EMBL/GenBank/DDBJ databases">
        <title>Complete genome sequence of Candidatus 'Thiodictyon syntrophicum' sp. nov. strain Cad16T, a photolithoautotroph purple sulfur bacterium isolated from an alpine meromictic lake.</title>
        <authorList>
            <person name="Luedin S.M."/>
            <person name="Pothier J.F."/>
            <person name="Danza F."/>
            <person name="Storelli N."/>
            <person name="Wittwer M."/>
            <person name="Tonolla M."/>
        </authorList>
    </citation>
    <scope>NUCLEOTIDE SEQUENCE [LARGE SCALE GENOMIC DNA]</scope>
    <source>
        <strain evidence="1 2">Cad16T</strain>
    </source>
</reference>
<dbReference type="AlphaFoldDB" id="A0A2K8UDV2"/>